<dbReference type="PRINTS" id="PR00689">
    <property type="entry name" value="ACOABINDINGP"/>
</dbReference>
<dbReference type="Gene3D" id="1.20.80.10">
    <property type="match status" value="1"/>
</dbReference>
<sequence>MSQANGETSLKTSKAAIAVQTGVTRTDLLSPPLSTVNIDAKFDKAVQIVGELPAEGPIKPTQDQKLLFYAHFKQATEGDVSGPAPGFMDFVGKAKYKARQAITGMSKQEAKQKYVELLEEMLNKAGDEDAKKYLAELETAGSAPAAAA</sequence>
<dbReference type="InterPro" id="IPR035984">
    <property type="entry name" value="Acyl-CoA-binding_sf"/>
</dbReference>
<dbReference type="STRING" id="5217.A0A4V1M461"/>
<dbReference type="VEuPathDB" id="FungiDB:TREMEDRAFT_41825"/>
<name>A0A4V1M461_TREME</name>
<dbReference type="Pfam" id="PF00887">
    <property type="entry name" value="ACBP"/>
    <property type="match status" value="1"/>
</dbReference>
<feature type="domain" description="ACB" evidence="3">
    <location>
        <begin position="38"/>
        <end position="127"/>
    </location>
</feature>
<evidence type="ECO:0000259" key="3">
    <source>
        <dbReference type="PROSITE" id="PS51228"/>
    </source>
</evidence>
<proteinExistence type="inferred from homology"/>
<gene>
    <name evidence="4" type="ORF">M231_03467</name>
</gene>
<organism evidence="4 5">
    <name type="scientific">Tremella mesenterica</name>
    <name type="common">Jelly fungus</name>
    <dbReference type="NCBI Taxonomy" id="5217"/>
    <lineage>
        <taxon>Eukaryota</taxon>
        <taxon>Fungi</taxon>
        <taxon>Dikarya</taxon>
        <taxon>Basidiomycota</taxon>
        <taxon>Agaricomycotina</taxon>
        <taxon>Tremellomycetes</taxon>
        <taxon>Tremellales</taxon>
        <taxon>Tremellaceae</taxon>
        <taxon>Tremella</taxon>
    </lineage>
</organism>
<dbReference type="InterPro" id="IPR022408">
    <property type="entry name" value="Acyl-CoA-binding_prot_CS"/>
</dbReference>
<evidence type="ECO:0000256" key="2">
    <source>
        <dbReference type="ARBA" id="ARBA00023121"/>
    </source>
</evidence>
<accession>A0A4V1M461</accession>
<dbReference type="FunFam" id="1.20.80.10:FF:000010">
    <property type="entry name" value="Acyl-CoA-binding domain-containing protein 5"/>
    <property type="match status" value="1"/>
</dbReference>
<reference evidence="4 5" key="1">
    <citation type="submission" date="2016-06" db="EMBL/GenBank/DDBJ databases">
        <title>Evolution of pathogenesis and genome organization in the Tremellales.</title>
        <authorList>
            <person name="Cuomo C."/>
            <person name="Litvintseva A."/>
            <person name="Heitman J."/>
            <person name="Chen Y."/>
            <person name="Sun S."/>
            <person name="Springer D."/>
            <person name="Dromer F."/>
            <person name="Young S."/>
            <person name="Zeng Q."/>
            <person name="Chapman S."/>
            <person name="Gujja S."/>
            <person name="Saif S."/>
            <person name="Birren B."/>
        </authorList>
    </citation>
    <scope>NUCLEOTIDE SEQUENCE [LARGE SCALE GENOMIC DNA]</scope>
    <source>
        <strain evidence="4 5">ATCC 28783</strain>
    </source>
</reference>
<protein>
    <submittedName>
        <fullName evidence="4">Long-chain fatty acid transporter</fullName>
    </submittedName>
</protein>
<dbReference type="SUPFAM" id="SSF47027">
    <property type="entry name" value="Acyl-CoA binding protein"/>
    <property type="match status" value="1"/>
</dbReference>
<dbReference type="OrthoDB" id="346910at2759"/>
<dbReference type="InParanoid" id="A0A4V1M461"/>
<dbReference type="Proteomes" id="UP000289152">
    <property type="component" value="Unassembled WGS sequence"/>
</dbReference>
<dbReference type="GO" id="GO:0000062">
    <property type="term" value="F:fatty-acyl-CoA binding"/>
    <property type="evidence" value="ECO:0007669"/>
    <property type="project" value="InterPro"/>
</dbReference>
<keyword evidence="2" id="KW-0446">Lipid-binding</keyword>
<dbReference type="GO" id="GO:0006631">
    <property type="term" value="P:fatty acid metabolic process"/>
    <property type="evidence" value="ECO:0007669"/>
    <property type="project" value="TreeGrafter"/>
</dbReference>
<evidence type="ECO:0000256" key="1">
    <source>
        <dbReference type="ARBA" id="ARBA00005567"/>
    </source>
</evidence>
<dbReference type="PANTHER" id="PTHR23310:SF62">
    <property type="entry name" value="ACYL-COA BINDING PROTEIN 1, ISOFORM A"/>
    <property type="match status" value="1"/>
</dbReference>
<comment type="caution">
    <text evidence="4">The sequence shown here is derived from an EMBL/GenBank/DDBJ whole genome shotgun (WGS) entry which is preliminary data.</text>
</comment>
<evidence type="ECO:0000313" key="5">
    <source>
        <dbReference type="Proteomes" id="UP000289152"/>
    </source>
</evidence>
<dbReference type="PROSITE" id="PS00880">
    <property type="entry name" value="ACB_1"/>
    <property type="match status" value="1"/>
</dbReference>
<keyword evidence="5" id="KW-1185">Reference proteome</keyword>
<dbReference type="PROSITE" id="PS51228">
    <property type="entry name" value="ACB_2"/>
    <property type="match status" value="1"/>
</dbReference>
<dbReference type="InterPro" id="IPR014352">
    <property type="entry name" value="FERM/acyl-CoA-bd_prot_sf"/>
</dbReference>
<dbReference type="EMBL" id="SDIL01000034">
    <property type="protein sequence ID" value="RXK39247.1"/>
    <property type="molecule type" value="Genomic_DNA"/>
</dbReference>
<dbReference type="PANTHER" id="PTHR23310">
    <property type="entry name" value="ACYL-COA-BINDING PROTEIN, ACBP"/>
    <property type="match status" value="1"/>
</dbReference>
<dbReference type="AlphaFoldDB" id="A0A4V1M461"/>
<evidence type="ECO:0000313" key="4">
    <source>
        <dbReference type="EMBL" id="RXK39247.1"/>
    </source>
</evidence>
<dbReference type="InterPro" id="IPR000582">
    <property type="entry name" value="Acyl-CoA-binding_protein"/>
</dbReference>
<comment type="similarity">
    <text evidence="1">Belongs to the ACBP family.</text>
</comment>
<dbReference type="FunCoup" id="A0A4V1M461">
    <property type="interactions" value="119"/>
</dbReference>